<reference evidence="1" key="2">
    <citation type="journal article" date="2015" name="Fish Shellfish Immunol.">
        <title>Early steps in the European eel (Anguilla anguilla)-Vibrio vulnificus interaction in the gills: Role of the RtxA13 toxin.</title>
        <authorList>
            <person name="Callol A."/>
            <person name="Pajuelo D."/>
            <person name="Ebbesson L."/>
            <person name="Teles M."/>
            <person name="MacKenzie S."/>
            <person name="Amaro C."/>
        </authorList>
    </citation>
    <scope>NUCLEOTIDE SEQUENCE</scope>
</reference>
<name>A0A0E9RGE7_ANGAN</name>
<accession>A0A0E9RGE7</accession>
<evidence type="ECO:0000313" key="1">
    <source>
        <dbReference type="EMBL" id="JAH27418.1"/>
    </source>
</evidence>
<proteinExistence type="predicted"/>
<organism evidence="1">
    <name type="scientific">Anguilla anguilla</name>
    <name type="common">European freshwater eel</name>
    <name type="synonym">Muraena anguilla</name>
    <dbReference type="NCBI Taxonomy" id="7936"/>
    <lineage>
        <taxon>Eukaryota</taxon>
        <taxon>Metazoa</taxon>
        <taxon>Chordata</taxon>
        <taxon>Craniata</taxon>
        <taxon>Vertebrata</taxon>
        <taxon>Euteleostomi</taxon>
        <taxon>Actinopterygii</taxon>
        <taxon>Neopterygii</taxon>
        <taxon>Teleostei</taxon>
        <taxon>Anguilliformes</taxon>
        <taxon>Anguillidae</taxon>
        <taxon>Anguilla</taxon>
    </lineage>
</organism>
<protein>
    <submittedName>
        <fullName evidence="1">Uncharacterized protein</fullName>
    </submittedName>
</protein>
<reference evidence="1" key="1">
    <citation type="submission" date="2014-11" db="EMBL/GenBank/DDBJ databases">
        <authorList>
            <person name="Amaro Gonzalez C."/>
        </authorList>
    </citation>
    <scope>NUCLEOTIDE SEQUENCE</scope>
</reference>
<dbReference type="AlphaFoldDB" id="A0A0E9RGE7"/>
<sequence>MIILTQSLKKNNTMDTLTDPPISSLFHLVVKLRYYHHSVGAPY</sequence>
<dbReference type="EMBL" id="GBXM01081159">
    <property type="protein sequence ID" value="JAH27418.1"/>
    <property type="molecule type" value="Transcribed_RNA"/>
</dbReference>